<dbReference type="OrthoDB" id="539213at2759"/>
<keyword evidence="2 3" id="KW-0040">ANK repeat</keyword>
<dbReference type="EMBL" id="CACVKT020001364">
    <property type="protein sequence ID" value="CAC5367614.1"/>
    <property type="molecule type" value="Genomic_DNA"/>
</dbReference>
<evidence type="ECO:0000256" key="1">
    <source>
        <dbReference type="ARBA" id="ARBA00022737"/>
    </source>
</evidence>
<dbReference type="Proteomes" id="UP000507470">
    <property type="component" value="Unassembled WGS sequence"/>
</dbReference>
<evidence type="ECO:0000256" key="3">
    <source>
        <dbReference type="PROSITE-ProRule" id="PRU00023"/>
    </source>
</evidence>
<gene>
    <name evidence="4" type="ORF">MCOR_7451</name>
</gene>
<dbReference type="SUPFAM" id="SSF48403">
    <property type="entry name" value="Ankyrin repeat"/>
    <property type="match status" value="1"/>
</dbReference>
<accession>A0A6J8AHB7</accession>
<evidence type="ECO:0000313" key="5">
    <source>
        <dbReference type="Proteomes" id="UP000507470"/>
    </source>
</evidence>
<feature type="repeat" description="ANK" evidence="3">
    <location>
        <begin position="71"/>
        <end position="104"/>
    </location>
</feature>
<keyword evidence="5" id="KW-1185">Reference proteome</keyword>
<dbReference type="Pfam" id="PF12796">
    <property type="entry name" value="Ank_2"/>
    <property type="match status" value="1"/>
</dbReference>
<feature type="repeat" description="ANK" evidence="3">
    <location>
        <begin position="30"/>
        <end position="70"/>
    </location>
</feature>
<dbReference type="Gene3D" id="1.25.40.20">
    <property type="entry name" value="Ankyrin repeat-containing domain"/>
    <property type="match status" value="1"/>
</dbReference>
<reference evidence="4 5" key="1">
    <citation type="submission" date="2020-06" db="EMBL/GenBank/DDBJ databases">
        <authorList>
            <person name="Li R."/>
            <person name="Bekaert M."/>
        </authorList>
    </citation>
    <scope>NUCLEOTIDE SEQUENCE [LARGE SCALE GENOMIC DNA]</scope>
    <source>
        <strain evidence="5">wild</strain>
    </source>
</reference>
<sequence>MMLKAVAQRKIKLVKLLLDGGVDVNFQGYDGKTPLIVACSFLHENDDSDCMILLINLLIKGGANINAHDMKGRTALMYAVRHVLATDIIQLLLENGADPNILDDDGRNTYYYIRRNIWPKYKKILRKYLRSQHDRKLTENNHHYHDLQRVNNYPLLYHGSSHNNDSQSTVGGSINNIYRRASDSTASCHPNKVKLLPKRKCKSYSNESGIICNLIHEENENDNTMEGPIEELRKGKTNKQRLYDDINQFHINKNDYPNANMKRQFLTTLAGKTTLNNLTCINVLKSRKDNLQHCVSDVDKTIVKTGIKSIPVKLSPIS</sequence>
<protein>
    <submittedName>
        <fullName evidence="4">Uncharacterized protein</fullName>
    </submittedName>
</protein>
<keyword evidence="1" id="KW-0677">Repeat</keyword>
<dbReference type="PANTHER" id="PTHR24171">
    <property type="entry name" value="ANKYRIN REPEAT DOMAIN-CONTAINING PROTEIN 39-RELATED"/>
    <property type="match status" value="1"/>
</dbReference>
<dbReference type="InterPro" id="IPR036770">
    <property type="entry name" value="Ankyrin_rpt-contain_sf"/>
</dbReference>
<dbReference type="PROSITE" id="PS50088">
    <property type="entry name" value="ANK_REPEAT"/>
    <property type="match status" value="2"/>
</dbReference>
<evidence type="ECO:0000256" key="2">
    <source>
        <dbReference type="ARBA" id="ARBA00023043"/>
    </source>
</evidence>
<dbReference type="SMART" id="SM00248">
    <property type="entry name" value="ANK"/>
    <property type="match status" value="2"/>
</dbReference>
<organism evidence="4 5">
    <name type="scientific">Mytilus coruscus</name>
    <name type="common">Sea mussel</name>
    <dbReference type="NCBI Taxonomy" id="42192"/>
    <lineage>
        <taxon>Eukaryota</taxon>
        <taxon>Metazoa</taxon>
        <taxon>Spiralia</taxon>
        <taxon>Lophotrochozoa</taxon>
        <taxon>Mollusca</taxon>
        <taxon>Bivalvia</taxon>
        <taxon>Autobranchia</taxon>
        <taxon>Pteriomorphia</taxon>
        <taxon>Mytilida</taxon>
        <taxon>Mytiloidea</taxon>
        <taxon>Mytilidae</taxon>
        <taxon>Mytilinae</taxon>
        <taxon>Mytilus</taxon>
    </lineage>
</organism>
<name>A0A6J8AHB7_MYTCO</name>
<evidence type="ECO:0000313" key="4">
    <source>
        <dbReference type="EMBL" id="CAC5367614.1"/>
    </source>
</evidence>
<dbReference type="AlphaFoldDB" id="A0A6J8AHB7"/>
<dbReference type="PROSITE" id="PS50297">
    <property type="entry name" value="ANK_REP_REGION"/>
    <property type="match status" value="1"/>
</dbReference>
<dbReference type="InterPro" id="IPR002110">
    <property type="entry name" value="Ankyrin_rpt"/>
</dbReference>
<proteinExistence type="predicted"/>